<accession>A0AAD4DBT3</accession>
<feature type="compositionally biased region" description="Basic and acidic residues" evidence="1">
    <location>
        <begin position="1"/>
        <end position="11"/>
    </location>
</feature>
<comment type="caution">
    <text evidence="2">The sequence shown here is derived from an EMBL/GenBank/DDBJ whole genome shotgun (WGS) entry which is preliminary data.</text>
</comment>
<proteinExistence type="predicted"/>
<dbReference type="EMBL" id="JAAAIL010000683">
    <property type="protein sequence ID" value="KAG0273870.1"/>
    <property type="molecule type" value="Genomic_DNA"/>
</dbReference>
<feature type="compositionally biased region" description="Low complexity" evidence="1">
    <location>
        <begin position="362"/>
        <end position="371"/>
    </location>
</feature>
<evidence type="ECO:0000313" key="3">
    <source>
        <dbReference type="Proteomes" id="UP001194580"/>
    </source>
</evidence>
<feature type="region of interest" description="Disordered" evidence="1">
    <location>
        <begin position="191"/>
        <end position="213"/>
    </location>
</feature>
<dbReference type="AlphaFoldDB" id="A0AAD4DBT3"/>
<feature type="region of interest" description="Disordered" evidence="1">
    <location>
        <begin position="225"/>
        <end position="245"/>
    </location>
</feature>
<gene>
    <name evidence="2" type="ORF">BGZ95_010331</name>
</gene>
<feature type="region of interest" description="Disordered" evidence="1">
    <location>
        <begin position="1"/>
        <end position="20"/>
    </location>
</feature>
<keyword evidence="3" id="KW-1185">Reference proteome</keyword>
<organism evidence="2 3">
    <name type="scientific">Linnemannia exigua</name>
    <dbReference type="NCBI Taxonomy" id="604196"/>
    <lineage>
        <taxon>Eukaryota</taxon>
        <taxon>Fungi</taxon>
        <taxon>Fungi incertae sedis</taxon>
        <taxon>Mucoromycota</taxon>
        <taxon>Mortierellomycotina</taxon>
        <taxon>Mortierellomycetes</taxon>
        <taxon>Mortierellales</taxon>
        <taxon>Mortierellaceae</taxon>
        <taxon>Linnemannia</taxon>
    </lineage>
</organism>
<protein>
    <submittedName>
        <fullName evidence="2">Uncharacterized protein</fullName>
    </submittedName>
</protein>
<name>A0AAD4DBT3_9FUNG</name>
<feature type="region of interest" description="Disordered" evidence="1">
    <location>
        <begin position="349"/>
        <end position="371"/>
    </location>
</feature>
<reference evidence="2" key="1">
    <citation type="journal article" date="2020" name="Fungal Divers.">
        <title>Resolving the Mortierellaceae phylogeny through synthesis of multi-gene phylogenetics and phylogenomics.</title>
        <authorList>
            <person name="Vandepol N."/>
            <person name="Liber J."/>
            <person name="Desiro A."/>
            <person name="Na H."/>
            <person name="Kennedy M."/>
            <person name="Barry K."/>
            <person name="Grigoriev I.V."/>
            <person name="Miller A.N."/>
            <person name="O'Donnell K."/>
            <person name="Stajich J.E."/>
            <person name="Bonito G."/>
        </authorList>
    </citation>
    <scope>NUCLEOTIDE SEQUENCE</scope>
    <source>
        <strain evidence="2">NRRL 28262</strain>
    </source>
</reference>
<evidence type="ECO:0000256" key="1">
    <source>
        <dbReference type="SAM" id="MobiDB-lite"/>
    </source>
</evidence>
<evidence type="ECO:0000313" key="2">
    <source>
        <dbReference type="EMBL" id="KAG0273870.1"/>
    </source>
</evidence>
<sequence length="515" mass="57009">MQPAFQKDRRQSRSTHLATKYMPSLPANATEFHMPVRIATRSSSAPAETRPISSQPPMTALRSSGLKLDLTTLQPWIDAAVRQPMSSMPSFLGETSKSYAAATTTAIATTTTPLAISPPESVYSLAKTIDAAYIKASSLLTHAMSLTSSSLVEQADAIRYHAVAQHVFEQELRMTESQWRTLFSHELVDGKRPAESFQTPTRPPDQVSAKTRSSLYSSFSPFLAYSRTPSPTSPSPPSRPSRSSMMTPLITARGDIGETGPVRPAPWPSSMGFENELTQPSIYAHHRQGDTAPTPPPPLQQPSVQTLEPLVAPCVAMLFDTVISTTTDRSSANKAFLPARLDALRENEQQLRQSDHNGGPQGQQHGMPQCQHQQDCLTATLFATPKAQLEDNNQQQRDHWQPQEEEMGHLKATAAMTGKVEQKGKPTSSEEVGGADWMTSQLSEARWNRVKERSTELYHKAIKSFEISARAHRVSQESHFQYDKLVRRWKVMGDMGDAQELEDWEGDGKERSTKS</sequence>
<dbReference type="Proteomes" id="UP001194580">
    <property type="component" value="Unassembled WGS sequence"/>
</dbReference>